<feature type="compositionally biased region" description="Pro residues" evidence="1">
    <location>
        <begin position="216"/>
        <end position="227"/>
    </location>
</feature>
<reference evidence="2" key="1">
    <citation type="journal article" date="2020" name="Nat. Commun.">
        <title>Large-scale genome sequencing of mycorrhizal fungi provides insights into the early evolution of symbiotic traits.</title>
        <authorList>
            <person name="Miyauchi S."/>
            <person name="Kiss E."/>
            <person name="Kuo A."/>
            <person name="Drula E."/>
            <person name="Kohler A."/>
            <person name="Sanchez-Garcia M."/>
            <person name="Morin E."/>
            <person name="Andreopoulos B."/>
            <person name="Barry K.W."/>
            <person name="Bonito G."/>
            <person name="Buee M."/>
            <person name="Carver A."/>
            <person name="Chen C."/>
            <person name="Cichocki N."/>
            <person name="Clum A."/>
            <person name="Culley D."/>
            <person name="Crous P.W."/>
            <person name="Fauchery L."/>
            <person name="Girlanda M."/>
            <person name="Hayes R.D."/>
            <person name="Keri Z."/>
            <person name="LaButti K."/>
            <person name="Lipzen A."/>
            <person name="Lombard V."/>
            <person name="Magnuson J."/>
            <person name="Maillard F."/>
            <person name="Murat C."/>
            <person name="Nolan M."/>
            <person name="Ohm R.A."/>
            <person name="Pangilinan J."/>
            <person name="Pereira M.F."/>
            <person name="Perotto S."/>
            <person name="Peter M."/>
            <person name="Pfister S."/>
            <person name="Riley R."/>
            <person name="Sitrit Y."/>
            <person name="Stielow J.B."/>
            <person name="Szollosi G."/>
            <person name="Zifcakova L."/>
            <person name="Stursova M."/>
            <person name="Spatafora J.W."/>
            <person name="Tedersoo L."/>
            <person name="Vaario L.M."/>
            <person name="Yamada A."/>
            <person name="Yan M."/>
            <person name="Wang P."/>
            <person name="Xu J."/>
            <person name="Bruns T."/>
            <person name="Baldrian P."/>
            <person name="Vilgalys R."/>
            <person name="Dunand C."/>
            <person name="Henrissat B."/>
            <person name="Grigoriev I.V."/>
            <person name="Hibbett D."/>
            <person name="Nagy L.G."/>
            <person name="Martin F.M."/>
        </authorList>
    </citation>
    <scope>NUCLEOTIDE SEQUENCE</scope>
    <source>
        <strain evidence="2">UP504</strain>
    </source>
</reference>
<evidence type="ECO:0000313" key="2">
    <source>
        <dbReference type="EMBL" id="KAF9514604.1"/>
    </source>
</evidence>
<dbReference type="Proteomes" id="UP000886523">
    <property type="component" value="Unassembled WGS sequence"/>
</dbReference>
<feature type="compositionally biased region" description="Low complexity" evidence="1">
    <location>
        <begin position="46"/>
        <end position="55"/>
    </location>
</feature>
<feature type="compositionally biased region" description="Basic and acidic residues" evidence="1">
    <location>
        <begin position="132"/>
        <end position="151"/>
    </location>
</feature>
<name>A0A9P6AZD6_9AGAM</name>
<protein>
    <submittedName>
        <fullName evidence="2">Uncharacterized protein</fullName>
    </submittedName>
</protein>
<keyword evidence="3" id="KW-1185">Reference proteome</keyword>
<feature type="compositionally biased region" description="Pro residues" evidence="1">
    <location>
        <begin position="337"/>
        <end position="348"/>
    </location>
</feature>
<dbReference type="AlphaFoldDB" id="A0A9P6AZD6"/>
<dbReference type="OrthoDB" id="3270228at2759"/>
<comment type="caution">
    <text evidence="2">The sequence shown here is derived from an EMBL/GenBank/DDBJ whole genome shotgun (WGS) entry which is preliminary data.</text>
</comment>
<gene>
    <name evidence="2" type="ORF">BS47DRAFT_1381910</name>
</gene>
<evidence type="ECO:0000313" key="3">
    <source>
        <dbReference type="Proteomes" id="UP000886523"/>
    </source>
</evidence>
<feature type="compositionally biased region" description="Low complexity" evidence="1">
    <location>
        <begin position="15"/>
        <end position="28"/>
    </location>
</feature>
<feature type="compositionally biased region" description="Acidic residues" evidence="1">
    <location>
        <begin position="89"/>
        <end position="100"/>
    </location>
</feature>
<feature type="region of interest" description="Disordered" evidence="1">
    <location>
        <begin position="337"/>
        <end position="377"/>
    </location>
</feature>
<feature type="compositionally biased region" description="Polar residues" evidence="1">
    <location>
        <begin position="36"/>
        <end position="45"/>
    </location>
</feature>
<dbReference type="EMBL" id="MU128959">
    <property type="protein sequence ID" value="KAF9514604.1"/>
    <property type="molecule type" value="Genomic_DNA"/>
</dbReference>
<organism evidence="2 3">
    <name type="scientific">Hydnum rufescens UP504</name>
    <dbReference type="NCBI Taxonomy" id="1448309"/>
    <lineage>
        <taxon>Eukaryota</taxon>
        <taxon>Fungi</taxon>
        <taxon>Dikarya</taxon>
        <taxon>Basidiomycota</taxon>
        <taxon>Agaricomycotina</taxon>
        <taxon>Agaricomycetes</taxon>
        <taxon>Cantharellales</taxon>
        <taxon>Hydnaceae</taxon>
        <taxon>Hydnum</taxon>
    </lineage>
</organism>
<feature type="compositionally biased region" description="Polar residues" evidence="1">
    <location>
        <begin position="261"/>
        <end position="271"/>
    </location>
</feature>
<proteinExistence type="predicted"/>
<feature type="compositionally biased region" description="Basic residues" evidence="1">
    <location>
        <begin position="189"/>
        <end position="200"/>
    </location>
</feature>
<accession>A0A9P6AZD6</accession>
<sequence>MSSELTGLSFKIRKPSAPASSSSLSTPESLPPSIPKATQFTPSLNGSRPAASGSSRRARRPRIVSSDEDSDADAPRSSSVQRTPAADASESEYEDDVDVDSVDRTPALLTRASSSSRKPAVARRAIINSAKASDKTTASEKPIVAKDERTNKSATSALKRSRAEADDGAGTASTSKGTNEPDATEPVVKKPKLPSMRKKSQAGNASVPVPKAPITAPVPPARPPAPKPKSTEVDLNNQDEYNKLFGISGSSTPNAAKKSAPVTTSSTNYKTAEQKAREIAAARERANIEREQEWLANNTFDLQASGDRIRAYETKLWEERRYMYMSQVASAWIVLPPAPVDTIPPQPPVLAQSSPPKTSQSNGHGMKAQAVNDPESL</sequence>
<evidence type="ECO:0000256" key="1">
    <source>
        <dbReference type="SAM" id="MobiDB-lite"/>
    </source>
</evidence>
<feature type="compositionally biased region" description="Polar residues" evidence="1">
    <location>
        <begin position="351"/>
        <end position="363"/>
    </location>
</feature>
<feature type="region of interest" description="Disordered" evidence="1">
    <location>
        <begin position="1"/>
        <end position="273"/>
    </location>
</feature>